<reference evidence="2" key="1">
    <citation type="submission" date="2022-07" db="EMBL/GenBank/DDBJ databases">
        <title>Chromosome-level genome of Muraenolepis orangiensis.</title>
        <authorList>
            <person name="Kim J."/>
        </authorList>
    </citation>
    <scope>NUCLEOTIDE SEQUENCE</scope>
    <source>
        <strain evidence="2">KU_S4_2022</strain>
        <tissue evidence="2">Muscle</tissue>
    </source>
</reference>
<dbReference type="Proteomes" id="UP001148018">
    <property type="component" value="Unassembled WGS sequence"/>
</dbReference>
<keyword evidence="3" id="KW-1185">Reference proteome</keyword>
<feature type="compositionally biased region" description="Basic and acidic residues" evidence="1">
    <location>
        <begin position="98"/>
        <end position="126"/>
    </location>
</feature>
<dbReference type="PANTHER" id="PTHR23035">
    <property type="entry name" value="CILIA- AND FLAGELLA-ASSOCIATED PROTEIN 97-RELATED"/>
    <property type="match status" value="1"/>
</dbReference>
<sequence length="171" mass="19275">MCEVRVQSTLTHLTPSLSRERQKQETLRVAKENQGMLVRLSLCRPFYSVTAWHQEWLKTLKVMESIRQYPPRHKREGVIFGCLVCNSYQELGQQGLEENTKVDPTGRHPEKHPLNSKANAEEKVGGEEAEMQNTAEEQSCLTSSGPSESMEKPTSSASEDCSGTDSSNQYE</sequence>
<evidence type="ECO:0000313" key="3">
    <source>
        <dbReference type="Proteomes" id="UP001148018"/>
    </source>
</evidence>
<dbReference type="AlphaFoldDB" id="A0A9Q0ICR8"/>
<feature type="region of interest" description="Disordered" evidence="1">
    <location>
        <begin position="95"/>
        <end position="171"/>
    </location>
</feature>
<organism evidence="2 3">
    <name type="scientific">Muraenolepis orangiensis</name>
    <name type="common">Patagonian moray cod</name>
    <dbReference type="NCBI Taxonomy" id="630683"/>
    <lineage>
        <taxon>Eukaryota</taxon>
        <taxon>Metazoa</taxon>
        <taxon>Chordata</taxon>
        <taxon>Craniata</taxon>
        <taxon>Vertebrata</taxon>
        <taxon>Euteleostomi</taxon>
        <taxon>Actinopterygii</taxon>
        <taxon>Neopterygii</taxon>
        <taxon>Teleostei</taxon>
        <taxon>Neoteleostei</taxon>
        <taxon>Acanthomorphata</taxon>
        <taxon>Zeiogadaria</taxon>
        <taxon>Gadariae</taxon>
        <taxon>Gadiformes</taxon>
        <taxon>Muraenolepidoidei</taxon>
        <taxon>Muraenolepididae</taxon>
        <taxon>Muraenolepis</taxon>
    </lineage>
</organism>
<dbReference type="InterPro" id="IPR038791">
    <property type="entry name" value="Cfap97/Hemingway"/>
</dbReference>
<evidence type="ECO:0000313" key="2">
    <source>
        <dbReference type="EMBL" id="KAJ3592061.1"/>
    </source>
</evidence>
<accession>A0A9Q0ICR8</accession>
<dbReference type="PANTHER" id="PTHR23035:SF2">
    <property type="entry name" value="KIAA1430 HOMOLOGUE"/>
    <property type="match status" value="1"/>
</dbReference>
<protein>
    <submittedName>
        <fullName evidence="2">Uncharacterized protein</fullName>
    </submittedName>
</protein>
<feature type="compositionally biased region" description="Polar residues" evidence="1">
    <location>
        <begin position="131"/>
        <end position="171"/>
    </location>
</feature>
<dbReference type="OrthoDB" id="2163395at2759"/>
<name>A0A9Q0ICR8_9TELE</name>
<gene>
    <name evidence="2" type="ORF">NHX12_007191</name>
</gene>
<dbReference type="EMBL" id="JANIIK010000113">
    <property type="protein sequence ID" value="KAJ3592061.1"/>
    <property type="molecule type" value="Genomic_DNA"/>
</dbReference>
<comment type="caution">
    <text evidence="2">The sequence shown here is derived from an EMBL/GenBank/DDBJ whole genome shotgun (WGS) entry which is preliminary data.</text>
</comment>
<evidence type="ECO:0000256" key="1">
    <source>
        <dbReference type="SAM" id="MobiDB-lite"/>
    </source>
</evidence>
<proteinExistence type="predicted"/>